<dbReference type="FunFam" id="3.40.50.300:FF:000006">
    <property type="entry name" value="DNA-binding transcriptional regulator NtrC"/>
    <property type="match status" value="1"/>
</dbReference>
<keyword evidence="1" id="KW-0547">Nucleotide-binding</keyword>
<comment type="caution">
    <text evidence="7">The sequence shown here is derived from an EMBL/GenBank/DDBJ whole genome shotgun (WGS) entry which is preliminary data.</text>
</comment>
<evidence type="ECO:0000256" key="4">
    <source>
        <dbReference type="ARBA" id="ARBA00023125"/>
    </source>
</evidence>
<dbReference type="InterPro" id="IPR009057">
    <property type="entry name" value="Homeodomain-like_sf"/>
</dbReference>
<gene>
    <name evidence="7" type="ORF">DIT97_23310</name>
</gene>
<dbReference type="GO" id="GO:0005524">
    <property type="term" value="F:ATP binding"/>
    <property type="evidence" value="ECO:0007669"/>
    <property type="project" value="UniProtKB-KW"/>
</dbReference>
<dbReference type="Pfam" id="PF00158">
    <property type="entry name" value="Sigma54_activat"/>
    <property type="match status" value="1"/>
</dbReference>
<evidence type="ECO:0000259" key="6">
    <source>
        <dbReference type="PROSITE" id="PS50045"/>
    </source>
</evidence>
<dbReference type="PANTHER" id="PTHR32071">
    <property type="entry name" value="TRANSCRIPTIONAL REGULATORY PROTEIN"/>
    <property type="match status" value="1"/>
</dbReference>
<dbReference type="InterPro" id="IPR027417">
    <property type="entry name" value="P-loop_NTPase"/>
</dbReference>
<keyword evidence="4" id="KW-0238">DNA-binding</keyword>
<dbReference type="AlphaFoldDB" id="A0A3D3RAE0"/>
<dbReference type="Gene3D" id="3.40.50.300">
    <property type="entry name" value="P-loop containing nucleotide triphosphate hydrolases"/>
    <property type="match status" value="1"/>
</dbReference>
<dbReference type="Proteomes" id="UP000263642">
    <property type="component" value="Unassembled WGS sequence"/>
</dbReference>
<dbReference type="PROSITE" id="PS00676">
    <property type="entry name" value="SIGMA54_INTERACT_2"/>
    <property type="match status" value="1"/>
</dbReference>
<dbReference type="SUPFAM" id="SSF52540">
    <property type="entry name" value="P-loop containing nucleoside triphosphate hydrolases"/>
    <property type="match status" value="1"/>
</dbReference>
<dbReference type="EMBL" id="DQAY01000139">
    <property type="protein sequence ID" value="HCO25805.1"/>
    <property type="molecule type" value="Genomic_DNA"/>
</dbReference>
<evidence type="ECO:0000256" key="5">
    <source>
        <dbReference type="ARBA" id="ARBA00023163"/>
    </source>
</evidence>
<evidence type="ECO:0000313" key="8">
    <source>
        <dbReference type="Proteomes" id="UP000263642"/>
    </source>
</evidence>
<name>A0A3D3RAE0_9PLAN</name>
<keyword evidence="2" id="KW-0067">ATP-binding</keyword>
<proteinExistence type="predicted"/>
<keyword evidence="3" id="KW-0805">Transcription regulation</keyword>
<sequence>MQKPLIVCCLQGRSSKGVLQTLDCELLRLPAAEQLLTTEYPRPPRLFVLQALPQDHDATRALIVSLRSQWPLTDVLVWAPQAEGGTVRTYFQAGAHDVVLQRQESKLADVITATLENQKFLPRMHDLTRQRSKGARFESMLSRSTEMWDLFELCTRVAPTDATVLIVGETGTGKELLARAVHRRSEREGRFVAANCASIPADLINSELFGHEKGAFTGADRAKKGLVMHANKGTLFLDEIGDMPPEAQQCLLRMLQEKRIRPVGSQVEAEIDVRIVAATNVLLDEAVRDGKFREDLFYRLDVIRVNVPPLRQRPEDVFLLFGHFTKRLAKHYGLESPTFTDSFLDALLEYEWPGNVRQLENFSERLVLERTQSALTARDFDKLRNTNLVETPQVREHNKQSVWRKSVDPALSLQENLDPVMEELEREYLQAKLKLHAGRVSETAEEAGISRRTLLRKMKQYGIDKQKFKS</sequence>
<protein>
    <recommendedName>
        <fullName evidence="6">Sigma-54 factor interaction domain-containing protein</fullName>
    </recommendedName>
</protein>
<dbReference type="PROSITE" id="PS00688">
    <property type="entry name" value="SIGMA54_INTERACT_3"/>
    <property type="match status" value="1"/>
</dbReference>
<keyword evidence="5" id="KW-0804">Transcription</keyword>
<dbReference type="Gene3D" id="1.10.10.60">
    <property type="entry name" value="Homeodomain-like"/>
    <property type="match status" value="1"/>
</dbReference>
<dbReference type="Gene3D" id="1.10.8.60">
    <property type="match status" value="1"/>
</dbReference>
<dbReference type="InterPro" id="IPR025662">
    <property type="entry name" value="Sigma_54_int_dom_ATP-bd_1"/>
</dbReference>
<dbReference type="SUPFAM" id="SSF46689">
    <property type="entry name" value="Homeodomain-like"/>
    <property type="match status" value="1"/>
</dbReference>
<evidence type="ECO:0000256" key="3">
    <source>
        <dbReference type="ARBA" id="ARBA00023015"/>
    </source>
</evidence>
<dbReference type="Pfam" id="PF02954">
    <property type="entry name" value="HTH_8"/>
    <property type="match status" value="1"/>
</dbReference>
<dbReference type="PRINTS" id="PR01590">
    <property type="entry name" value="HTHFIS"/>
</dbReference>
<dbReference type="CDD" id="cd00009">
    <property type="entry name" value="AAA"/>
    <property type="match status" value="1"/>
</dbReference>
<dbReference type="InterPro" id="IPR003593">
    <property type="entry name" value="AAA+_ATPase"/>
</dbReference>
<organism evidence="7 8">
    <name type="scientific">Gimesia maris</name>
    <dbReference type="NCBI Taxonomy" id="122"/>
    <lineage>
        <taxon>Bacteria</taxon>
        <taxon>Pseudomonadati</taxon>
        <taxon>Planctomycetota</taxon>
        <taxon>Planctomycetia</taxon>
        <taxon>Planctomycetales</taxon>
        <taxon>Planctomycetaceae</taxon>
        <taxon>Gimesia</taxon>
    </lineage>
</organism>
<dbReference type="InterPro" id="IPR025943">
    <property type="entry name" value="Sigma_54_int_dom_ATP-bd_2"/>
</dbReference>
<dbReference type="SMART" id="SM00382">
    <property type="entry name" value="AAA"/>
    <property type="match status" value="1"/>
</dbReference>
<dbReference type="PROSITE" id="PS00675">
    <property type="entry name" value="SIGMA54_INTERACT_1"/>
    <property type="match status" value="1"/>
</dbReference>
<evidence type="ECO:0000256" key="1">
    <source>
        <dbReference type="ARBA" id="ARBA00022741"/>
    </source>
</evidence>
<dbReference type="GO" id="GO:0043565">
    <property type="term" value="F:sequence-specific DNA binding"/>
    <property type="evidence" value="ECO:0007669"/>
    <property type="project" value="InterPro"/>
</dbReference>
<feature type="domain" description="Sigma-54 factor interaction" evidence="6">
    <location>
        <begin position="140"/>
        <end position="368"/>
    </location>
</feature>
<dbReference type="Pfam" id="PF25601">
    <property type="entry name" value="AAA_lid_14"/>
    <property type="match status" value="1"/>
</dbReference>
<reference evidence="7 8" key="1">
    <citation type="journal article" date="2018" name="Nat. Biotechnol.">
        <title>A standardized bacterial taxonomy based on genome phylogeny substantially revises the tree of life.</title>
        <authorList>
            <person name="Parks D.H."/>
            <person name="Chuvochina M."/>
            <person name="Waite D.W."/>
            <person name="Rinke C."/>
            <person name="Skarshewski A."/>
            <person name="Chaumeil P.A."/>
            <person name="Hugenholtz P."/>
        </authorList>
    </citation>
    <scope>NUCLEOTIDE SEQUENCE [LARGE SCALE GENOMIC DNA]</scope>
    <source>
        <strain evidence="7">UBA9375</strain>
    </source>
</reference>
<evidence type="ECO:0000313" key="7">
    <source>
        <dbReference type="EMBL" id="HCO25805.1"/>
    </source>
</evidence>
<evidence type="ECO:0000256" key="2">
    <source>
        <dbReference type="ARBA" id="ARBA00022840"/>
    </source>
</evidence>
<dbReference type="InterPro" id="IPR002197">
    <property type="entry name" value="HTH_Fis"/>
</dbReference>
<dbReference type="InterPro" id="IPR002078">
    <property type="entry name" value="Sigma_54_int"/>
</dbReference>
<dbReference type="InterPro" id="IPR058031">
    <property type="entry name" value="AAA_lid_NorR"/>
</dbReference>
<dbReference type="GO" id="GO:0006355">
    <property type="term" value="P:regulation of DNA-templated transcription"/>
    <property type="evidence" value="ECO:0007669"/>
    <property type="project" value="InterPro"/>
</dbReference>
<dbReference type="InterPro" id="IPR025944">
    <property type="entry name" value="Sigma_54_int_dom_CS"/>
</dbReference>
<dbReference type="PROSITE" id="PS50045">
    <property type="entry name" value="SIGMA54_INTERACT_4"/>
    <property type="match status" value="1"/>
</dbReference>
<accession>A0A3D3RAE0</accession>